<accession>A0AA36FP20</accession>
<evidence type="ECO:0000256" key="2">
    <source>
        <dbReference type="SAM" id="Phobius"/>
    </source>
</evidence>
<feature type="compositionally biased region" description="Low complexity" evidence="1">
    <location>
        <begin position="846"/>
        <end position="867"/>
    </location>
</feature>
<dbReference type="InterPro" id="IPR001007">
    <property type="entry name" value="VWF_dom"/>
</dbReference>
<feature type="region of interest" description="Disordered" evidence="1">
    <location>
        <begin position="688"/>
        <end position="719"/>
    </location>
</feature>
<dbReference type="SUPFAM" id="SSF57603">
    <property type="entry name" value="FnI-like domain"/>
    <property type="match status" value="1"/>
</dbReference>
<dbReference type="EMBL" id="OX597838">
    <property type="protein sequence ID" value="CAI9740813.1"/>
    <property type="molecule type" value="Genomic_DNA"/>
</dbReference>
<feature type="compositionally biased region" description="Low complexity" evidence="1">
    <location>
        <begin position="1320"/>
        <end position="1335"/>
    </location>
</feature>
<feature type="region of interest" description="Disordered" evidence="1">
    <location>
        <begin position="985"/>
        <end position="1014"/>
    </location>
</feature>
<keyword evidence="2" id="KW-0472">Membrane</keyword>
<dbReference type="Pfam" id="PF23334">
    <property type="entry name" value="VWC2L_2nd"/>
    <property type="match status" value="1"/>
</dbReference>
<name>A0AA36FP20_OCTVU</name>
<sequence>MMLEWSVGDQTRRLFVPCLTPPSCPVVLVLLLLLGPCSDLTLFRILKGVSSLPCRDWEGNIVSNGDEYTPDKDEPCRSCMCQNGLHIMCNMVLCSPPACMKIKTVENACCDFRCLNGGPENTHSNRTGDKNGIGNVKRRSDDDIADQGLRLAASTVTSFLVLALLLFMVHRLCQRRHLIQMRRLNAPRNHQDDDNDNNPFSQDAFSIGMPCPPPYEGPPPPYTLPKPFTYIQPCEAPPPYEEVQYQMAGHNPAFSDTLSPTNRTINPNDTSGQEAESNPSMHGLNLEGVSCEFPSNVDNDDDSSLHETTPKTPFGTDENQFTSPFTRTGHSPSIARPFSTFFGSCTSAEISDGRQARNSCGSIAARAERIRSCLFPSGKEHQDGIALGLTRQQAAAAAISLRETGEKSSVTAASTSTSKADKFAPWYIKRSESIEIRRESHSPRNSYCFRNNYIPSDTSDSSESEQESADVSSSWLKSSNSAVGFSLGTNNQQPQQSTAAGSAVSSFKPSVSKSSDCYTGWEKQPAHENLTGDCVNESKSTANAEVTKSAVPGKPVRISYIDSPNQQSVSHGTSSNKTDVVSEQGEKSNISKLNSANQLANSSFVQSHDFGVTSSALQIRNSLPPLELKPLQPDLQKSEMATQTSKITPPSVLSLTSGASGSGLLSVEHAEDSLSERGFRDLHHPATILSGRLQSPGTPVSSGSSPSRNSMGTLQDRSNSLTSDISLFSICSETGEKKRPKNNSSSCTSTPSTITSSNTIEATHNAGNSHLIKNENPYADPFHTKTIKDGGDSGNITNMVNPVTAGATHLPIQRHEPLTTASLVSNILKRYSDIPRQSVEHDENSYSKPSSSAPPTSLPPSTSTSSSLIAQHQHFKPQSSHIHTSSASSSSAHHQANSHIPHHSHHSSWSCDPSSITTAVNSATGRLIKRSDCTLAQSYPRKSEIRSLDNRKSIDDIIRTIDITPVLQSIAKPLDILRDSTHLGSASGSKELAPTFSSGATSRTNSSSTTSKTMTATNVTNSSLTNFSKFGPLNASPKDCLSSSFPFTDKTSPPPPLPVYPKPKASPADRKKRHSLGSMSKASKRSGHKSANHQENTNCKSASTTSSSLLNSIQNSFNMSTTQAMKSSDSSQTHDSNSHSNANKICEPCYKQYGYVERLTASHSCGHKKEHGKSVTDHFKDRNAEKEGESNKLSPSMMKYLTASPKSSNTGQLSYPTDNAHSTVKLNGAGAGQNSSSSGYKVKKMSHPRISPDHKTKSSSSATHKSTSGSSCTTTASVEVHQPPSGVIPKKRHARSKDKNRKSYPGASPDTTPRETKIVSSPWMAPSSSSASSASRKPEKSHRSNKHGNSSSVALDLSRNYTNEGNSSTNQTSRHGNSVQNHMSQLSSYV</sequence>
<keyword evidence="5" id="KW-1185">Reference proteome</keyword>
<feature type="compositionally biased region" description="Polar residues" evidence="1">
    <location>
        <begin position="254"/>
        <end position="280"/>
    </location>
</feature>
<feature type="compositionally biased region" description="Polar residues" evidence="1">
    <location>
        <begin position="310"/>
        <end position="331"/>
    </location>
</feature>
<feature type="region of interest" description="Disordered" evidence="1">
    <location>
        <begin position="838"/>
        <end position="912"/>
    </location>
</feature>
<feature type="region of interest" description="Disordered" evidence="1">
    <location>
        <begin position="1044"/>
        <end position="1143"/>
    </location>
</feature>
<dbReference type="PROSITE" id="PS50184">
    <property type="entry name" value="VWFC_2"/>
    <property type="match status" value="1"/>
</dbReference>
<feature type="compositionally biased region" description="Low complexity" evidence="1">
    <location>
        <begin position="997"/>
        <end position="1014"/>
    </location>
</feature>
<reference evidence="4" key="1">
    <citation type="submission" date="2023-08" db="EMBL/GenBank/DDBJ databases">
        <authorList>
            <person name="Alioto T."/>
            <person name="Alioto T."/>
            <person name="Gomez Garrido J."/>
        </authorList>
    </citation>
    <scope>NUCLEOTIDE SEQUENCE</scope>
</reference>
<feature type="compositionally biased region" description="Low complexity" evidence="1">
    <location>
        <begin position="695"/>
        <end position="712"/>
    </location>
</feature>
<dbReference type="Proteomes" id="UP001162480">
    <property type="component" value="Chromosome 25"/>
</dbReference>
<feature type="region of interest" description="Disordered" evidence="1">
    <location>
        <begin position="251"/>
        <end position="332"/>
    </location>
</feature>
<evidence type="ECO:0000259" key="3">
    <source>
        <dbReference type="PROSITE" id="PS50184"/>
    </source>
</evidence>
<feature type="compositionally biased region" description="Pro residues" evidence="1">
    <location>
        <begin position="1052"/>
        <end position="1061"/>
    </location>
</feature>
<feature type="region of interest" description="Disordered" evidence="1">
    <location>
        <begin position="1164"/>
        <end position="1390"/>
    </location>
</feature>
<feature type="compositionally biased region" description="Polar residues" evidence="1">
    <location>
        <begin position="486"/>
        <end position="500"/>
    </location>
</feature>
<evidence type="ECO:0000313" key="4">
    <source>
        <dbReference type="EMBL" id="CAI9740813.1"/>
    </source>
</evidence>
<feature type="region of interest" description="Disordered" evidence="1">
    <location>
        <begin position="187"/>
        <end position="218"/>
    </location>
</feature>
<feature type="region of interest" description="Disordered" evidence="1">
    <location>
        <begin position="563"/>
        <end position="589"/>
    </location>
</feature>
<feature type="compositionally biased region" description="Low complexity" evidence="1">
    <location>
        <begin position="1096"/>
        <end position="1118"/>
    </location>
</feature>
<feature type="region of interest" description="Disordered" evidence="1">
    <location>
        <begin position="735"/>
        <end position="758"/>
    </location>
</feature>
<feature type="compositionally biased region" description="Low complexity" evidence="1">
    <location>
        <begin position="742"/>
        <end position="758"/>
    </location>
</feature>
<feature type="compositionally biased region" description="Polar residues" evidence="1">
    <location>
        <begin position="1347"/>
        <end position="1390"/>
    </location>
</feature>
<proteinExistence type="predicted"/>
<feature type="transmembrane region" description="Helical" evidence="2">
    <location>
        <begin position="14"/>
        <end position="34"/>
    </location>
</feature>
<evidence type="ECO:0000256" key="1">
    <source>
        <dbReference type="SAM" id="MobiDB-lite"/>
    </source>
</evidence>
<feature type="compositionally biased region" description="Basic residues" evidence="1">
    <location>
        <begin position="1289"/>
        <end position="1302"/>
    </location>
</feature>
<feature type="transmembrane region" description="Helical" evidence="2">
    <location>
        <begin position="148"/>
        <end position="169"/>
    </location>
</feature>
<organism evidence="4 5">
    <name type="scientific">Octopus vulgaris</name>
    <name type="common">Common octopus</name>
    <dbReference type="NCBI Taxonomy" id="6645"/>
    <lineage>
        <taxon>Eukaryota</taxon>
        <taxon>Metazoa</taxon>
        <taxon>Spiralia</taxon>
        <taxon>Lophotrochozoa</taxon>
        <taxon>Mollusca</taxon>
        <taxon>Cephalopoda</taxon>
        <taxon>Coleoidea</taxon>
        <taxon>Octopodiformes</taxon>
        <taxon>Octopoda</taxon>
        <taxon>Incirrata</taxon>
        <taxon>Octopodidae</taxon>
        <taxon>Octopus</taxon>
    </lineage>
</organism>
<feature type="compositionally biased region" description="Basic and acidic residues" evidence="1">
    <location>
        <begin position="1172"/>
        <end position="1190"/>
    </location>
</feature>
<gene>
    <name evidence="4" type="ORF">OCTVUL_1B026000</name>
</gene>
<feature type="domain" description="VWFC" evidence="3">
    <location>
        <begin position="52"/>
        <end position="115"/>
    </location>
</feature>
<keyword evidence="2" id="KW-1133">Transmembrane helix</keyword>
<evidence type="ECO:0000313" key="5">
    <source>
        <dbReference type="Proteomes" id="UP001162480"/>
    </source>
</evidence>
<feature type="compositionally biased region" description="Basic residues" evidence="1">
    <location>
        <begin position="1082"/>
        <end position="1091"/>
    </location>
</feature>
<feature type="compositionally biased region" description="Polar residues" evidence="1">
    <location>
        <begin position="1204"/>
        <end position="1225"/>
    </location>
</feature>
<feature type="compositionally biased region" description="Low complexity" evidence="1">
    <location>
        <begin position="1127"/>
        <end position="1141"/>
    </location>
</feature>
<keyword evidence="2" id="KW-0812">Transmembrane</keyword>
<feature type="compositionally biased region" description="Low complexity" evidence="1">
    <location>
        <begin position="1258"/>
        <end position="1277"/>
    </location>
</feature>
<feature type="region of interest" description="Disordered" evidence="1">
    <location>
        <begin position="486"/>
        <end position="509"/>
    </location>
</feature>
<protein>
    <submittedName>
        <fullName evidence="4">Serine-rich adhesin for platelets-like</fullName>
    </submittedName>
</protein>
<dbReference type="SMART" id="SM00214">
    <property type="entry name" value="VWC"/>
    <property type="match status" value="1"/>
</dbReference>
<feature type="compositionally biased region" description="Low complexity" evidence="1">
    <location>
        <begin position="879"/>
        <end position="899"/>
    </location>
</feature>